<feature type="transmembrane region" description="Helical" evidence="6">
    <location>
        <begin position="46"/>
        <end position="63"/>
    </location>
</feature>
<keyword evidence="11" id="KW-1185">Reference proteome</keyword>
<comment type="subcellular location">
    <subcellularLocation>
        <location evidence="1">Membrane</location>
        <topology evidence="1">Multi-pass membrane protein</topology>
    </subcellularLocation>
</comment>
<evidence type="ECO:0000313" key="12">
    <source>
        <dbReference type="Proteomes" id="UP000576087"/>
    </source>
</evidence>
<dbReference type="Proteomes" id="UP000520770">
    <property type="component" value="Unassembled WGS sequence"/>
</dbReference>
<evidence type="ECO:0000256" key="5">
    <source>
        <dbReference type="ARBA" id="ARBA00023136"/>
    </source>
</evidence>
<feature type="transmembrane region" description="Helical" evidence="6">
    <location>
        <begin position="124"/>
        <end position="144"/>
    </location>
</feature>
<keyword evidence="5 6" id="KW-0472">Membrane</keyword>
<keyword evidence="4 6" id="KW-1133">Transmembrane helix</keyword>
<evidence type="ECO:0000256" key="1">
    <source>
        <dbReference type="ARBA" id="ARBA00004141"/>
    </source>
</evidence>
<feature type="transmembrane region" description="Helical" evidence="6">
    <location>
        <begin position="99"/>
        <end position="118"/>
    </location>
</feature>
<evidence type="ECO:0000313" key="7">
    <source>
        <dbReference type="EMBL" id="MBB4349417.1"/>
    </source>
</evidence>
<dbReference type="Pfam" id="PF03649">
    <property type="entry name" value="UPF0014"/>
    <property type="match status" value="1"/>
</dbReference>
<comment type="similarity">
    <text evidence="2">Belongs to the UPF0014 family.</text>
</comment>
<dbReference type="GO" id="GO:0005886">
    <property type="term" value="C:plasma membrane"/>
    <property type="evidence" value="ECO:0007669"/>
    <property type="project" value="TreeGrafter"/>
</dbReference>
<dbReference type="AlphaFoldDB" id="A0A7W6XB18"/>
<evidence type="ECO:0000313" key="9">
    <source>
        <dbReference type="EMBL" id="MBB4446993.1"/>
    </source>
</evidence>
<proteinExistence type="inferred from homology"/>
<dbReference type="PANTHER" id="PTHR30028:SF0">
    <property type="entry name" value="PROTEIN ALUMINUM SENSITIVE 3"/>
    <property type="match status" value="1"/>
</dbReference>
<accession>A0A7W6XB18</accession>
<comment type="caution">
    <text evidence="8">The sequence shown here is derived from an EMBL/GenBank/DDBJ whole genome shotgun (WGS) entry which is preliminary data.</text>
</comment>
<gene>
    <name evidence="8" type="ORF">GGE31_002874</name>
    <name evidence="7" type="ORF">GGE33_003179</name>
    <name evidence="9" type="ORF">GGE35_002815</name>
</gene>
<evidence type="ECO:0000256" key="2">
    <source>
        <dbReference type="ARBA" id="ARBA00005268"/>
    </source>
</evidence>
<feature type="transmembrane region" description="Helical" evidence="6">
    <location>
        <begin position="69"/>
        <end position="87"/>
    </location>
</feature>
<evidence type="ECO:0000256" key="3">
    <source>
        <dbReference type="ARBA" id="ARBA00022692"/>
    </source>
</evidence>
<keyword evidence="3 6" id="KW-0812">Transmembrane</keyword>
<organism evidence="8 11">
    <name type="scientific">Aliirhizobium cellulosilyticum</name>
    <dbReference type="NCBI Taxonomy" id="393664"/>
    <lineage>
        <taxon>Bacteria</taxon>
        <taxon>Pseudomonadati</taxon>
        <taxon>Pseudomonadota</taxon>
        <taxon>Alphaproteobacteria</taxon>
        <taxon>Hyphomicrobiales</taxon>
        <taxon>Rhizobiaceae</taxon>
        <taxon>Aliirhizobium</taxon>
    </lineage>
</organism>
<evidence type="ECO:0000256" key="4">
    <source>
        <dbReference type="ARBA" id="ARBA00022989"/>
    </source>
</evidence>
<evidence type="ECO:0000313" key="8">
    <source>
        <dbReference type="EMBL" id="MBB4412361.1"/>
    </source>
</evidence>
<dbReference type="EMBL" id="JACIHM010000003">
    <property type="protein sequence ID" value="MBB4446993.1"/>
    <property type="molecule type" value="Genomic_DNA"/>
</dbReference>
<dbReference type="InterPro" id="IPR005226">
    <property type="entry name" value="UPF0014_fam"/>
</dbReference>
<dbReference type="EMBL" id="JACIGW010000003">
    <property type="protein sequence ID" value="MBB4349417.1"/>
    <property type="molecule type" value="Genomic_DNA"/>
</dbReference>
<evidence type="ECO:0000313" key="11">
    <source>
        <dbReference type="Proteomes" id="UP000524535"/>
    </source>
</evidence>
<dbReference type="RefSeq" id="WP_183824627.1">
    <property type="nucleotide sequence ID" value="NZ_JACIGW010000003.1"/>
</dbReference>
<feature type="transmembrane region" description="Helical" evidence="6">
    <location>
        <begin position="221"/>
        <end position="245"/>
    </location>
</feature>
<dbReference type="Proteomes" id="UP000576087">
    <property type="component" value="Unassembled WGS sequence"/>
</dbReference>
<sequence length="268" mass="28107">MLTDLINDQVLIGLAQAAAAIVLVLIVVTVCRRFNVDVLSETRISLVRGLVQMVIVGLLLAVFLKGNLLVGAVILLGMVVAAAVTASRRFKELKYAFEVSLISIGAGGGTAIAFMLLTKSLDPSIAVLVPVGSMIIANSMNACAQAIERFRSDVYSHIGQIEAALCLGATPSKSAAPYVQAAVYASLLPRLDMLKSLGLVWIPGVMAGMMVSGSSPLYAGIYQFMIVVMILVASGISGMGVVALMQRHAFSSTGQLLLRPARDDAIEA</sequence>
<dbReference type="PANTHER" id="PTHR30028">
    <property type="entry name" value="UPF0014 INNER MEMBRANE PROTEIN YBBM-RELATED"/>
    <property type="match status" value="1"/>
</dbReference>
<evidence type="ECO:0000256" key="6">
    <source>
        <dbReference type="SAM" id="Phobius"/>
    </source>
</evidence>
<protein>
    <submittedName>
        <fullName evidence="8">Putative ABC transport system permease protein</fullName>
    </submittedName>
</protein>
<evidence type="ECO:0000313" key="10">
    <source>
        <dbReference type="Proteomes" id="UP000520770"/>
    </source>
</evidence>
<name>A0A7W6XB18_9HYPH</name>
<dbReference type="EMBL" id="JACIGY010000003">
    <property type="protein sequence ID" value="MBB4412361.1"/>
    <property type="molecule type" value="Genomic_DNA"/>
</dbReference>
<feature type="transmembrane region" description="Helical" evidence="6">
    <location>
        <begin position="12"/>
        <end position="34"/>
    </location>
</feature>
<reference evidence="10 11" key="1">
    <citation type="submission" date="2020-08" db="EMBL/GenBank/DDBJ databases">
        <title>Genomic Encyclopedia of Type Strains, Phase IV (KMG-V): Genome sequencing to study the core and pangenomes of soil and plant-associated prokaryotes.</title>
        <authorList>
            <person name="Whitman W."/>
        </authorList>
    </citation>
    <scope>NUCLEOTIDE SEQUENCE [LARGE SCALE GENOMIC DNA]</scope>
    <source>
        <strain evidence="8 11">SEMIA 444</strain>
        <strain evidence="7 10">SEMIA 448</strain>
        <strain evidence="9 12">SEMIA 452</strain>
    </source>
</reference>
<feature type="transmembrane region" description="Helical" evidence="6">
    <location>
        <begin position="197"/>
        <end position="215"/>
    </location>
</feature>
<dbReference type="Proteomes" id="UP000524535">
    <property type="component" value="Unassembled WGS sequence"/>
</dbReference>